<dbReference type="InterPro" id="IPR036412">
    <property type="entry name" value="HAD-like_sf"/>
</dbReference>
<protein>
    <submittedName>
        <fullName evidence="1">Hexitol phosphatase HxpB</fullName>
    </submittedName>
</protein>
<sequence length="217" mass="24701">MDVKSNKAVIFDMDGVLVDTEKFWKQAEQEVFSALGVKITDELTQHTQSMTTKEVTEFWYKKYPWENIALDIVEQQVISRVIELIQTEDCSVAGIKKFIEDLKLKQYKIGLATNSPYRIIQVVLDKIDSAHLFDHITSAEFEEQGKPHPAVYFTSAKSLKVDPQNCIVIEDSHSGILAAKNAGMTVIAFTNQNSEIYFDLADYRIISFEDPLPVIFN</sequence>
<proteinExistence type="predicted"/>
<dbReference type="InterPro" id="IPR006439">
    <property type="entry name" value="HAD-SF_hydro_IA"/>
</dbReference>
<dbReference type="InterPro" id="IPR023214">
    <property type="entry name" value="HAD_sf"/>
</dbReference>
<organism evidence="1 2">
    <name type="scientific">Chryseobacterium paridis</name>
    <dbReference type="NCBI Taxonomy" id="2800328"/>
    <lineage>
        <taxon>Bacteria</taxon>
        <taxon>Pseudomonadati</taxon>
        <taxon>Bacteroidota</taxon>
        <taxon>Flavobacteriia</taxon>
        <taxon>Flavobacteriales</taxon>
        <taxon>Weeksellaceae</taxon>
        <taxon>Chryseobacterium group</taxon>
        <taxon>Chryseobacterium</taxon>
    </lineage>
</organism>
<dbReference type="NCBIfam" id="NF008087">
    <property type="entry name" value="PRK10826.1"/>
    <property type="match status" value="1"/>
</dbReference>
<dbReference type="EMBL" id="JAENHK010000005">
    <property type="protein sequence ID" value="MBK1895215.1"/>
    <property type="molecule type" value="Genomic_DNA"/>
</dbReference>
<name>A0ABS1FS20_9FLAO</name>
<dbReference type="Gene3D" id="3.40.50.1000">
    <property type="entry name" value="HAD superfamily/HAD-like"/>
    <property type="match status" value="1"/>
</dbReference>
<dbReference type="SFLD" id="SFLDS00003">
    <property type="entry name" value="Haloacid_Dehalogenase"/>
    <property type="match status" value="1"/>
</dbReference>
<dbReference type="RefSeq" id="WP_200244034.1">
    <property type="nucleotide sequence ID" value="NZ_JAENHK010000005.1"/>
</dbReference>
<dbReference type="PANTHER" id="PTHR18901:SF38">
    <property type="entry name" value="PSEUDOURIDINE-5'-PHOSPHATASE"/>
    <property type="match status" value="1"/>
</dbReference>
<dbReference type="PANTHER" id="PTHR18901">
    <property type="entry name" value="2-DEOXYGLUCOSE-6-PHOSPHATE PHOSPHATASE 2"/>
    <property type="match status" value="1"/>
</dbReference>
<dbReference type="SFLD" id="SFLDG01135">
    <property type="entry name" value="C1.5.6:_HAD__Beta-PGM__Phospha"/>
    <property type="match status" value="1"/>
</dbReference>
<dbReference type="Proteomes" id="UP000628669">
    <property type="component" value="Unassembled WGS sequence"/>
</dbReference>
<dbReference type="SUPFAM" id="SSF56784">
    <property type="entry name" value="HAD-like"/>
    <property type="match status" value="1"/>
</dbReference>
<dbReference type="Pfam" id="PF13419">
    <property type="entry name" value="HAD_2"/>
    <property type="match status" value="1"/>
</dbReference>
<comment type="caution">
    <text evidence="1">The sequence shown here is derived from an EMBL/GenBank/DDBJ whole genome shotgun (WGS) entry which is preliminary data.</text>
</comment>
<dbReference type="InterPro" id="IPR041492">
    <property type="entry name" value="HAD_2"/>
</dbReference>
<reference evidence="2" key="1">
    <citation type="submission" date="2021-01" db="EMBL/GenBank/DDBJ databases">
        <title>Genome public.</title>
        <authorList>
            <person name="Liu C."/>
            <person name="Sun Q."/>
        </authorList>
    </citation>
    <scope>NUCLEOTIDE SEQUENCE [LARGE SCALE GENOMIC DNA]</scope>
    <source>
        <strain evidence="2">YIM B02567</strain>
    </source>
</reference>
<evidence type="ECO:0000313" key="1">
    <source>
        <dbReference type="EMBL" id="MBK1895215.1"/>
    </source>
</evidence>
<dbReference type="SFLD" id="SFLDG01129">
    <property type="entry name" value="C1.5:_HAD__Beta-PGM__Phosphata"/>
    <property type="match status" value="1"/>
</dbReference>
<evidence type="ECO:0000313" key="2">
    <source>
        <dbReference type="Proteomes" id="UP000628669"/>
    </source>
</evidence>
<dbReference type="NCBIfam" id="TIGR01509">
    <property type="entry name" value="HAD-SF-IA-v3"/>
    <property type="match status" value="1"/>
</dbReference>
<dbReference type="NCBIfam" id="TIGR01549">
    <property type="entry name" value="HAD-SF-IA-v1"/>
    <property type="match status" value="1"/>
</dbReference>
<dbReference type="InterPro" id="IPR023198">
    <property type="entry name" value="PGP-like_dom2"/>
</dbReference>
<dbReference type="PRINTS" id="PR00413">
    <property type="entry name" value="HADHALOGNASE"/>
</dbReference>
<dbReference type="Gene3D" id="1.10.150.240">
    <property type="entry name" value="Putative phosphatase, domain 2"/>
    <property type="match status" value="1"/>
</dbReference>
<gene>
    <name evidence="1" type="primary">hxpB</name>
    <name evidence="1" type="ORF">JHL15_05525</name>
</gene>
<keyword evidence="2" id="KW-1185">Reference proteome</keyword>
<accession>A0ABS1FS20</accession>